<accession>A0AAD7WYU8</accession>
<dbReference type="Proteomes" id="UP001221898">
    <property type="component" value="Unassembled WGS sequence"/>
</dbReference>
<evidence type="ECO:0000256" key="2">
    <source>
        <dbReference type="ARBA" id="ARBA00022829"/>
    </source>
</evidence>
<feature type="compositionally biased region" description="Basic and acidic residues" evidence="4">
    <location>
        <begin position="288"/>
        <end position="297"/>
    </location>
</feature>
<dbReference type="GO" id="GO:0005634">
    <property type="term" value="C:nucleus"/>
    <property type="evidence" value="ECO:0007669"/>
    <property type="project" value="UniProtKB-SubCell"/>
</dbReference>
<evidence type="ECO:0008006" key="9">
    <source>
        <dbReference type="Google" id="ProtNLM"/>
    </source>
</evidence>
<dbReference type="GO" id="GO:0006302">
    <property type="term" value="P:double-strand break repair"/>
    <property type="evidence" value="ECO:0007669"/>
    <property type="project" value="TreeGrafter"/>
</dbReference>
<feature type="region of interest" description="Disordered" evidence="4">
    <location>
        <begin position="390"/>
        <end position="431"/>
    </location>
</feature>
<feature type="domain" description="Rad21/Rec8-like protein C-terminal eukaryotic" evidence="5">
    <location>
        <begin position="527"/>
        <end position="577"/>
    </location>
</feature>
<feature type="region of interest" description="Disordered" evidence="4">
    <location>
        <begin position="226"/>
        <end position="316"/>
    </location>
</feature>
<evidence type="ECO:0000259" key="6">
    <source>
        <dbReference type="Pfam" id="PF04825"/>
    </source>
</evidence>
<proteinExistence type="predicted"/>
<feature type="compositionally biased region" description="Low complexity" evidence="4">
    <location>
        <begin position="277"/>
        <end position="287"/>
    </location>
</feature>
<evidence type="ECO:0000259" key="5">
    <source>
        <dbReference type="Pfam" id="PF04824"/>
    </source>
</evidence>
<comment type="subcellular location">
    <subcellularLocation>
        <location evidence="1">Nucleus</location>
    </subcellularLocation>
</comment>
<evidence type="ECO:0000256" key="3">
    <source>
        <dbReference type="ARBA" id="ARBA00023242"/>
    </source>
</evidence>
<protein>
    <recommendedName>
        <fullName evidence="9">Meiotic recombination protein REC8 homolog</fullName>
    </recommendedName>
</protein>
<dbReference type="Pfam" id="PF04824">
    <property type="entry name" value="Rad21_Rec8"/>
    <property type="match status" value="1"/>
</dbReference>
<dbReference type="GO" id="GO:0007059">
    <property type="term" value="P:chromosome segregation"/>
    <property type="evidence" value="ECO:0007669"/>
    <property type="project" value="UniProtKB-KW"/>
</dbReference>
<keyword evidence="2" id="KW-0159">Chromosome partition</keyword>
<dbReference type="GO" id="GO:0030893">
    <property type="term" value="C:meiotic cohesin complex"/>
    <property type="evidence" value="ECO:0007669"/>
    <property type="project" value="TreeGrafter"/>
</dbReference>
<dbReference type="InterPro" id="IPR006910">
    <property type="entry name" value="Rad21_Rec8_N"/>
</dbReference>
<evidence type="ECO:0000256" key="4">
    <source>
        <dbReference type="SAM" id="MobiDB-lite"/>
    </source>
</evidence>
<dbReference type="AlphaFoldDB" id="A0AAD7WYU8"/>
<keyword evidence="3" id="KW-0539">Nucleus</keyword>
<dbReference type="InterPro" id="IPR006909">
    <property type="entry name" value="Rad21/Rec8_C_eu"/>
</dbReference>
<dbReference type="PANTHER" id="PTHR12585:SF27">
    <property type="entry name" value="MEIOTIC RECOMBINATION PROTEIN REC8 HOMOLOG"/>
    <property type="match status" value="1"/>
</dbReference>
<dbReference type="InterPro" id="IPR039781">
    <property type="entry name" value="Rad21/Rec8-like"/>
</dbReference>
<dbReference type="PANTHER" id="PTHR12585">
    <property type="entry name" value="SCC1 / RAD21 FAMILY MEMBER"/>
    <property type="match status" value="1"/>
</dbReference>
<organism evidence="7 8">
    <name type="scientific">Aldrovandia affinis</name>
    <dbReference type="NCBI Taxonomy" id="143900"/>
    <lineage>
        <taxon>Eukaryota</taxon>
        <taxon>Metazoa</taxon>
        <taxon>Chordata</taxon>
        <taxon>Craniata</taxon>
        <taxon>Vertebrata</taxon>
        <taxon>Euteleostomi</taxon>
        <taxon>Actinopterygii</taxon>
        <taxon>Neopterygii</taxon>
        <taxon>Teleostei</taxon>
        <taxon>Notacanthiformes</taxon>
        <taxon>Halosauridae</taxon>
        <taxon>Aldrovandia</taxon>
    </lineage>
</organism>
<name>A0AAD7WYU8_9TELE</name>
<feature type="compositionally biased region" description="Basic and acidic residues" evidence="4">
    <location>
        <begin position="232"/>
        <end position="248"/>
    </location>
</feature>
<dbReference type="EMBL" id="JAINUG010000016">
    <property type="protein sequence ID" value="KAJ8413234.1"/>
    <property type="molecule type" value="Genomic_DNA"/>
</dbReference>
<feature type="region of interest" description="Disordered" evidence="4">
    <location>
        <begin position="462"/>
        <end position="492"/>
    </location>
</feature>
<dbReference type="Pfam" id="PF04825">
    <property type="entry name" value="Rad21_Rec8_N"/>
    <property type="match status" value="1"/>
</dbReference>
<evidence type="ECO:0000313" key="8">
    <source>
        <dbReference type="Proteomes" id="UP001221898"/>
    </source>
</evidence>
<keyword evidence="8" id="KW-1185">Reference proteome</keyword>
<dbReference type="CDD" id="cd21794">
    <property type="entry name" value="Rad21_Rec8_M_Rec8"/>
    <property type="match status" value="1"/>
</dbReference>
<feature type="domain" description="Rad21/Rec8-like protein N-terminal" evidence="6">
    <location>
        <begin position="1"/>
        <end position="111"/>
    </location>
</feature>
<evidence type="ECO:0000313" key="7">
    <source>
        <dbReference type="EMBL" id="KAJ8413234.1"/>
    </source>
</evidence>
<reference evidence="7" key="1">
    <citation type="journal article" date="2023" name="Science">
        <title>Genome structures resolve the early diversification of teleost fishes.</title>
        <authorList>
            <person name="Parey E."/>
            <person name="Louis A."/>
            <person name="Montfort J."/>
            <person name="Bouchez O."/>
            <person name="Roques C."/>
            <person name="Iampietro C."/>
            <person name="Lluch J."/>
            <person name="Castinel A."/>
            <person name="Donnadieu C."/>
            <person name="Desvignes T."/>
            <person name="Floi Bucao C."/>
            <person name="Jouanno E."/>
            <person name="Wen M."/>
            <person name="Mejri S."/>
            <person name="Dirks R."/>
            <person name="Jansen H."/>
            <person name="Henkel C."/>
            <person name="Chen W.J."/>
            <person name="Zahm M."/>
            <person name="Cabau C."/>
            <person name="Klopp C."/>
            <person name="Thompson A.W."/>
            <person name="Robinson-Rechavi M."/>
            <person name="Braasch I."/>
            <person name="Lecointre G."/>
            <person name="Bobe J."/>
            <person name="Postlethwait J.H."/>
            <person name="Berthelot C."/>
            <person name="Roest Crollius H."/>
            <person name="Guiguen Y."/>
        </authorList>
    </citation>
    <scope>NUCLEOTIDE SEQUENCE</scope>
    <source>
        <strain evidence="7">NC1722</strain>
    </source>
</reference>
<gene>
    <name evidence="7" type="ORF">AAFF_G00092300</name>
</gene>
<feature type="compositionally biased region" description="Basic and acidic residues" evidence="4">
    <location>
        <begin position="400"/>
        <end position="417"/>
    </location>
</feature>
<sequence>MFYYPYVLQRHTGCFSTIWLAATKGIRINRREFLRVNVGRTCDDIMDYVLVQAPTVRSDLPRPRFSLYLSSQLQYGVVIVYHQQCVILLEEVQQTIERLIRFERHSHIDLVEPDRRALTLPDTLFLLEEADWAQDPFFGVMNAEQSLPSPYRLLQPWECMKADSPQRPLVTSHTSTPEEGLTAHSDTITLKEKEPAVIPSVEFEGAELPEVTVEEIDMLMEQQDQFNEELEEKGREREAEGERLKETAVEETAWPLDENTGRPVQVPLLGVEMEKTPSSVSAAPPSRRNGEESEREGAGSSSELLRGEVPPKRSGRRRQLLFIDPHMQIPQDAMQAQIQDVLVETVSLSQVLMEGPSQRRVPPEELFCTPCTTQLHPDILSLWKRGAVCSPLPPSAEGQTRGERGSKPGGEREMEVVREEEEEIEVTRKRKDSSIREVSMDLIESTLASEASAASEVLLELSKDDQSQDLTPPVRRWSPLEGAPPVPMEGIPEEQVELPEGETGEGEVTAESLLGLLSRYFMSYEQVHFDSLLPLEVDRSTVAQVLSKVLELVSVRKLSVSQAKPYASIAISPGQQF</sequence>
<dbReference type="GO" id="GO:0051177">
    <property type="term" value="P:meiotic sister chromatid cohesion"/>
    <property type="evidence" value="ECO:0007669"/>
    <property type="project" value="TreeGrafter"/>
</dbReference>
<dbReference type="GO" id="GO:0003682">
    <property type="term" value="F:chromatin binding"/>
    <property type="evidence" value="ECO:0007669"/>
    <property type="project" value="TreeGrafter"/>
</dbReference>
<comment type="caution">
    <text evidence="7">The sequence shown here is derived from an EMBL/GenBank/DDBJ whole genome shotgun (WGS) entry which is preliminary data.</text>
</comment>
<evidence type="ECO:0000256" key="1">
    <source>
        <dbReference type="ARBA" id="ARBA00004123"/>
    </source>
</evidence>